<reference evidence="7" key="1">
    <citation type="journal article" date="2015" name="ISME J.">
        <title>Draft Genome Sequence of Streptomyces incarnatus NRRL8089, which Produces the Nucleoside Antibiotic Sinefungin.</title>
        <authorList>
            <person name="Oshima K."/>
            <person name="Hattori M."/>
            <person name="Shimizu H."/>
            <person name="Fukuda K."/>
            <person name="Nemoto M."/>
            <person name="Inagaki K."/>
            <person name="Tamura T."/>
        </authorList>
    </citation>
    <scope>NUCLEOTIDE SEQUENCE</scope>
    <source>
        <strain evidence="7">FACHB-1277</strain>
    </source>
</reference>
<evidence type="ECO:0000256" key="5">
    <source>
        <dbReference type="SAM" id="MobiDB-lite"/>
    </source>
</evidence>
<dbReference type="PANTHER" id="PTHR38102:SF1">
    <property type="entry name" value="PERIPLASMIC CHAPERONE SPY"/>
    <property type="match status" value="1"/>
</dbReference>
<keyword evidence="8" id="KW-1185">Reference proteome</keyword>
<feature type="region of interest" description="Disordered" evidence="5">
    <location>
        <begin position="182"/>
        <end position="214"/>
    </location>
</feature>
<dbReference type="InterPro" id="IPR052211">
    <property type="entry name" value="Cpx_auxiliary_protein"/>
</dbReference>
<proteinExistence type="inferred from homology"/>
<organism evidence="7 8">
    <name type="scientific">Pseudanabaena cinerea FACHB-1277</name>
    <dbReference type="NCBI Taxonomy" id="2949581"/>
    <lineage>
        <taxon>Bacteria</taxon>
        <taxon>Bacillati</taxon>
        <taxon>Cyanobacteriota</taxon>
        <taxon>Cyanophyceae</taxon>
        <taxon>Pseudanabaenales</taxon>
        <taxon>Pseudanabaenaceae</taxon>
        <taxon>Pseudanabaena</taxon>
        <taxon>Pseudanabaena cinerea</taxon>
    </lineage>
</organism>
<evidence type="ECO:0000313" key="8">
    <source>
        <dbReference type="Proteomes" id="UP000631421"/>
    </source>
</evidence>
<accession>A0A926UQ65</accession>
<sequence>MFKIMFKIFQSKFFHGAVAGLAIATSGAVFAINTNINANVSASTDLKNQLIAEANANPNPKPDIPQPNLAESNQFADLPPEGLAESPNLLPSGRLLKQLNLSDTQLQKLKQISDRDRDSLREMGQKVKQGHRELRELLASSEGSDAIRAKHGQLLNLQKELRQKHFERMLSMREILTPEQRSQLNQLIQKKHPRRDGIRERLEKRLDRRDQINS</sequence>
<dbReference type="PANTHER" id="PTHR38102">
    <property type="entry name" value="PERIPLASMIC CHAPERONE SPY"/>
    <property type="match status" value="1"/>
</dbReference>
<evidence type="ECO:0000256" key="4">
    <source>
        <dbReference type="ARBA" id="ARBA00022764"/>
    </source>
</evidence>
<evidence type="ECO:0000313" key="7">
    <source>
        <dbReference type="EMBL" id="MBD2149216.1"/>
    </source>
</evidence>
<feature type="signal peptide" evidence="6">
    <location>
        <begin position="1"/>
        <end position="31"/>
    </location>
</feature>
<dbReference type="Gene3D" id="1.20.120.1490">
    <property type="match status" value="1"/>
</dbReference>
<gene>
    <name evidence="7" type="ORF">H6F44_03620</name>
</gene>
<keyword evidence="4" id="KW-0574">Periplasm</keyword>
<dbReference type="EMBL" id="JACJPY010000006">
    <property type="protein sequence ID" value="MBD2149216.1"/>
    <property type="molecule type" value="Genomic_DNA"/>
</dbReference>
<name>A0A926UQ65_9CYAN</name>
<comment type="subcellular location">
    <subcellularLocation>
        <location evidence="1">Periplasm</location>
    </subcellularLocation>
</comment>
<keyword evidence="3 6" id="KW-0732">Signal</keyword>
<reference evidence="7" key="2">
    <citation type="submission" date="2020-08" db="EMBL/GenBank/DDBJ databases">
        <authorList>
            <person name="Chen M."/>
            <person name="Teng W."/>
            <person name="Zhao L."/>
            <person name="Hu C."/>
            <person name="Zhou Y."/>
            <person name="Han B."/>
            <person name="Song L."/>
            <person name="Shu W."/>
        </authorList>
    </citation>
    <scope>NUCLEOTIDE SEQUENCE</scope>
    <source>
        <strain evidence="7">FACHB-1277</strain>
    </source>
</reference>
<feature type="region of interest" description="Disordered" evidence="5">
    <location>
        <begin position="54"/>
        <end position="86"/>
    </location>
</feature>
<evidence type="ECO:0000256" key="6">
    <source>
        <dbReference type="SAM" id="SignalP"/>
    </source>
</evidence>
<comment type="similarity">
    <text evidence="2">Belongs to the CpxP/Spy family.</text>
</comment>
<feature type="compositionally biased region" description="Basic and acidic residues" evidence="5">
    <location>
        <begin position="195"/>
        <end position="214"/>
    </location>
</feature>
<evidence type="ECO:0000256" key="2">
    <source>
        <dbReference type="ARBA" id="ARBA00008441"/>
    </source>
</evidence>
<protein>
    <submittedName>
        <fullName evidence="7">Spy/CpxP family protein refolding chaperone</fullName>
    </submittedName>
</protein>
<comment type="caution">
    <text evidence="7">The sequence shown here is derived from an EMBL/GenBank/DDBJ whole genome shotgun (WGS) entry which is preliminary data.</text>
</comment>
<evidence type="ECO:0000256" key="3">
    <source>
        <dbReference type="ARBA" id="ARBA00022729"/>
    </source>
</evidence>
<dbReference type="Proteomes" id="UP000631421">
    <property type="component" value="Unassembled WGS sequence"/>
</dbReference>
<dbReference type="InterPro" id="IPR012899">
    <property type="entry name" value="LTXXQ"/>
</dbReference>
<dbReference type="GO" id="GO:0042597">
    <property type="term" value="C:periplasmic space"/>
    <property type="evidence" value="ECO:0007669"/>
    <property type="project" value="UniProtKB-SubCell"/>
</dbReference>
<evidence type="ECO:0000256" key="1">
    <source>
        <dbReference type="ARBA" id="ARBA00004418"/>
    </source>
</evidence>
<dbReference type="RefSeq" id="WP_190349566.1">
    <property type="nucleotide sequence ID" value="NZ_JACJPY010000006.1"/>
</dbReference>
<dbReference type="CDD" id="cd09916">
    <property type="entry name" value="CpxP_like"/>
    <property type="match status" value="1"/>
</dbReference>
<feature type="chain" id="PRO_5037103745" evidence="6">
    <location>
        <begin position="32"/>
        <end position="214"/>
    </location>
</feature>
<dbReference type="Pfam" id="PF07813">
    <property type="entry name" value="LTXXQ"/>
    <property type="match status" value="1"/>
</dbReference>
<dbReference type="AlphaFoldDB" id="A0A926UQ65"/>